<proteinExistence type="predicted"/>
<evidence type="ECO:0000313" key="3">
    <source>
        <dbReference type="Proteomes" id="UP001152622"/>
    </source>
</evidence>
<accession>A0A9Q1EIH3</accession>
<dbReference type="Proteomes" id="UP001152622">
    <property type="component" value="Chromosome 17"/>
</dbReference>
<dbReference type="EMBL" id="JAINUF010000017">
    <property type="protein sequence ID" value="KAJ8339398.1"/>
    <property type="molecule type" value="Genomic_DNA"/>
</dbReference>
<reference evidence="2" key="1">
    <citation type="journal article" date="2023" name="Science">
        <title>Genome structures resolve the early diversification of teleost fishes.</title>
        <authorList>
            <person name="Parey E."/>
            <person name="Louis A."/>
            <person name="Montfort J."/>
            <person name="Bouchez O."/>
            <person name="Roques C."/>
            <person name="Iampietro C."/>
            <person name="Lluch J."/>
            <person name="Castinel A."/>
            <person name="Donnadieu C."/>
            <person name="Desvignes T."/>
            <person name="Floi Bucao C."/>
            <person name="Jouanno E."/>
            <person name="Wen M."/>
            <person name="Mejri S."/>
            <person name="Dirks R."/>
            <person name="Jansen H."/>
            <person name="Henkel C."/>
            <person name="Chen W.J."/>
            <person name="Zahm M."/>
            <person name="Cabau C."/>
            <person name="Klopp C."/>
            <person name="Thompson A.W."/>
            <person name="Robinson-Rechavi M."/>
            <person name="Braasch I."/>
            <person name="Lecointre G."/>
            <person name="Bobe J."/>
            <person name="Postlethwait J.H."/>
            <person name="Berthelot C."/>
            <person name="Roest Crollius H."/>
            <person name="Guiguen Y."/>
        </authorList>
    </citation>
    <scope>NUCLEOTIDE SEQUENCE</scope>
    <source>
        <strain evidence="2">WJC10195</strain>
    </source>
</reference>
<keyword evidence="3" id="KW-1185">Reference proteome</keyword>
<evidence type="ECO:0000313" key="2">
    <source>
        <dbReference type="EMBL" id="KAJ8339398.1"/>
    </source>
</evidence>
<comment type="caution">
    <text evidence="2">The sequence shown here is derived from an EMBL/GenBank/DDBJ whole genome shotgun (WGS) entry which is preliminary data.</text>
</comment>
<organism evidence="2 3">
    <name type="scientific">Synaphobranchus kaupii</name>
    <name type="common">Kaup's arrowtooth eel</name>
    <dbReference type="NCBI Taxonomy" id="118154"/>
    <lineage>
        <taxon>Eukaryota</taxon>
        <taxon>Metazoa</taxon>
        <taxon>Chordata</taxon>
        <taxon>Craniata</taxon>
        <taxon>Vertebrata</taxon>
        <taxon>Euteleostomi</taxon>
        <taxon>Actinopterygii</taxon>
        <taxon>Neopterygii</taxon>
        <taxon>Teleostei</taxon>
        <taxon>Anguilliformes</taxon>
        <taxon>Synaphobranchidae</taxon>
        <taxon>Synaphobranchus</taxon>
    </lineage>
</organism>
<protein>
    <submittedName>
        <fullName evidence="2">Uncharacterized protein</fullName>
    </submittedName>
</protein>
<evidence type="ECO:0000256" key="1">
    <source>
        <dbReference type="SAM" id="MobiDB-lite"/>
    </source>
</evidence>
<feature type="region of interest" description="Disordered" evidence="1">
    <location>
        <begin position="1"/>
        <end position="63"/>
    </location>
</feature>
<gene>
    <name evidence="2" type="ORF">SKAU_G00361840</name>
</gene>
<name>A0A9Q1EIH3_SYNKA</name>
<dbReference type="AlphaFoldDB" id="A0A9Q1EIH3"/>
<feature type="compositionally biased region" description="Basic residues" evidence="1">
    <location>
        <begin position="14"/>
        <end position="37"/>
    </location>
</feature>
<sequence>MREDEARALGLRGVRTHRSARRRSPPAHGSHASRRRASPGTGSGTITHRYSTHWPDAELWRPPAPSVPVGNRISCGCSHRYASESTTSCHFEFPQ</sequence>